<comment type="caution">
    <text evidence="2">The sequence shown here is derived from an EMBL/GenBank/DDBJ whole genome shotgun (WGS) entry which is preliminary data.</text>
</comment>
<keyword evidence="1" id="KW-0732">Signal</keyword>
<proteinExistence type="predicted"/>
<gene>
    <name evidence="2" type="ORF">FALBO_17356</name>
</gene>
<keyword evidence="3" id="KW-1185">Reference proteome</keyword>
<reference evidence="2 3" key="1">
    <citation type="submission" date="2020-01" db="EMBL/GenBank/DDBJ databases">
        <title>Identification and distribution of gene clusters putatively required for synthesis of sphingolipid metabolism inhibitors in phylogenetically diverse species of the filamentous fungus Fusarium.</title>
        <authorList>
            <person name="Kim H.-S."/>
            <person name="Busman M."/>
            <person name="Brown D.W."/>
            <person name="Divon H."/>
            <person name="Uhlig S."/>
            <person name="Proctor R.H."/>
        </authorList>
    </citation>
    <scope>NUCLEOTIDE SEQUENCE [LARGE SCALE GENOMIC DNA]</scope>
    <source>
        <strain evidence="2 3">NRRL 20459</strain>
    </source>
</reference>
<dbReference type="EMBL" id="JAADYS010003908">
    <property type="protein sequence ID" value="KAF4439815.1"/>
    <property type="molecule type" value="Genomic_DNA"/>
</dbReference>
<protein>
    <recommendedName>
        <fullName evidence="4">Hydrophobin</fullName>
    </recommendedName>
</protein>
<dbReference type="AlphaFoldDB" id="A0A8H4NLQ9"/>
<name>A0A8H4NLQ9_9HYPO</name>
<feature type="signal peptide" evidence="1">
    <location>
        <begin position="1"/>
        <end position="17"/>
    </location>
</feature>
<organism evidence="2 3">
    <name type="scientific">Fusarium albosuccineum</name>
    <dbReference type="NCBI Taxonomy" id="1237068"/>
    <lineage>
        <taxon>Eukaryota</taxon>
        <taxon>Fungi</taxon>
        <taxon>Dikarya</taxon>
        <taxon>Ascomycota</taxon>
        <taxon>Pezizomycotina</taxon>
        <taxon>Sordariomycetes</taxon>
        <taxon>Hypocreomycetidae</taxon>
        <taxon>Hypocreales</taxon>
        <taxon>Nectriaceae</taxon>
        <taxon>Fusarium</taxon>
        <taxon>Fusarium decemcellulare species complex</taxon>
    </lineage>
</organism>
<feature type="chain" id="PRO_5034472870" description="Hydrophobin" evidence="1">
    <location>
        <begin position="18"/>
        <end position="134"/>
    </location>
</feature>
<evidence type="ECO:0008006" key="4">
    <source>
        <dbReference type="Google" id="ProtNLM"/>
    </source>
</evidence>
<sequence>MRLFTTLVLATAAVVAATPLSDSQDASALSRRQGEQLELELECPGTVLFCCDPLQEEDKDDWHPGKGNFYNCDWLENMDHVSACSLKKECKRTPACCDFPEFGGDMPNPLDCIDFLTELTANNKEDMLICKDGS</sequence>
<evidence type="ECO:0000256" key="1">
    <source>
        <dbReference type="SAM" id="SignalP"/>
    </source>
</evidence>
<accession>A0A8H4NLQ9</accession>
<evidence type="ECO:0000313" key="3">
    <source>
        <dbReference type="Proteomes" id="UP000554235"/>
    </source>
</evidence>
<dbReference type="Proteomes" id="UP000554235">
    <property type="component" value="Unassembled WGS sequence"/>
</dbReference>
<evidence type="ECO:0000313" key="2">
    <source>
        <dbReference type="EMBL" id="KAF4439815.1"/>
    </source>
</evidence>